<evidence type="ECO:0000313" key="3">
    <source>
        <dbReference type="Proteomes" id="UP000534930"/>
    </source>
</evidence>
<dbReference type="Pfam" id="PF13096">
    <property type="entry name" value="CENP-P"/>
    <property type="match status" value="1"/>
</dbReference>
<name>A0A7K9IRI1_9CORV</name>
<feature type="coiled-coil region" evidence="1">
    <location>
        <begin position="6"/>
        <end position="40"/>
    </location>
</feature>
<dbReference type="Proteomes" id="UP000534930">
    <property type="component" value="Unassembled WGS sequence"/>
</dbReference>
<dbReference type="GO" id="GO:0005634">
    <property type="term" value="C:nucleus"/>
    <property type="evidence" value="ECO:0007669"/>
    <property type="project" value="TreeGrafter"/>
</dbReference>
<keyword evidence="3" id="KW-1185">Reference proteome</keyword>
<gene>
    <name evidence="2" type="primary">Cenpp</name>
    <name evidence="2" type="ORF">MYIHEB_R06905</name>
</gene>
<dbReference type="EMBL" id="VWZQ01004468">
    <property type="protein sequence ID" value="NXH27875.1"/>
    <property type="molecule type" value="Genomic_DNA"/>
</dbReference>
<sequence length="287" mass="32909">MDKSIYQAYEDEIQALEEEIRELTEKYEDIRQESTFFSDEEILKSIKSLERETQGETKGHESPSDLKAQLESLGTDLSFFMTFTGFQFTSHSKKTVEKTGNRTVQKHRLSGKCHSLSFQLEFQLLEMQNNEKVSAVVSDLNIIMESREDSDVSKFVSSTEERGSLLTFFRSLSTYAEWYEHRRSTFLHFKAKYPDIVTVPEGLLGDFIILRNPKVSGFELMIVWKIHLDEGGTTTPILDLLPKVPEQVLEQRMTSVESIPGNFRSALRIFGIEAAIENLIKVLGSEK</sequence>
<dbReference type="GO" id="GO:0000775">
    <property type="term" value="C:chromosome, centromeric region"/>
    <property type="evidence" value="ECO:0007669"/>
    <property type="project" value="InterPro"/>
</dbReference>
<organism evidence="2 3">
    <name type="scientific">Myiagra hebetior</name>
    <dbReference type="NCBI Taxonomy" id="381031"/>
    <lineage>
        <taxon>Eukaryota</taxon>
        <taxon>Metazoa</taxon>
        <taxon>Chordata</taxon>
        <taxon>Craniata</taxon>
        <taxon>Vertebrata</taxon>
        <taxon>Euteleostomi</taxon>
        <taxon>Archelosauria</taxon>
        <taxon>Archosauria</taxon>
        <taxon>Dinosauria</taxon>
        <taxon>Saurischia</taxon>
        <taxon>Theropoda</taxon>
        <taxon>Coelurosauria</taxon>
        <taxon>Aves</taxon>
        <taxon>Neognathae</taxon>
        <taxon>Neoaves</taxon>
        <taxon>Telluraves</taxon>
        <taxon>Australaves</taxon>
        <taxon>Passeriformes</taxon>
        <taxon>Corvoidea</taxon>
        <taxon>Monarchidae</taxon>
        <taxon>Myiagra</taxon>
    </lineage>
</organism>
<accession>A0A7K9IRI1</accession>
<dbReference type="AlphaFoldDB" id="A0A7K9IRI1"/>
<protein>
    <submittedName>
        <fullName evidence="2">CENPP protein</fullName>
    </submittedName>
</protein>
<dbReference type="PANTHER" id="PTHR28577">
    <property type="entry name" value="CENTROMERE PROTEIN P"/>
    <property type="match status" value="1"/>
</dbReference>
<dbReference type="PANTHER" id="PTHR28577:SF1">
    <property type="entry name" value="CENTROMERE PROTEIN P"/>
    <property type="match status" value="1"/>
</dbReference>
<proteinExistence type="predicted"/>
<evidence type="ECO:0000256" key="1">
    <source>
        <dbReference type="SAM" id="Coils"/>
    </source>
</evidence>
<feature type="non-terminal residue" evidence="2">
    <location>
        <position position="1"/>
    </location>
</feature>
<evidence type="ECO:0000313" key="2">
    <source>
        <dbReference type="EMBL" id="NXH27875.1"/>
    </source>
</evidence>
<feature type="non-terminal residue" evidence="2">
    <location>
        <position position="287"/>
    </location>
</feature>
<reference evidence="2 3" key="1">
    <citation type="submission" date="2019-09" db="EMBL/GenBank/DDBJ databases">
        <title>Bird 10,000 Genomes (B10K) Project - Family phase.</title>
        <authorList>
            <person name="Zhang G."/>
        </authorList>
    </citation>
    <scope>NUCLEOTIDE SEQUENCE [LARGE SCALE GENOMIC DNA]</scope>
    <source>
        <strain evidence="2">B10K-DU-001-33</strain>
        <tissue evidence="2">Muscle</tissue>
    </source>
</reference>
<dbReference type="GO" id="GO:0034080">
    <property type="term" value="P:CENP-A containing chromatin assembly"/>
    <property type="evidence" value="ECO:0007669"/>
    <property type="project" value="InterPro"/>
</dbReference>
<dbReference type="InterPro" id="IPR027801">
    <property type="entry name" value="CENP-P"/>
</dbReference>
<keyword evidence="1" id="KW-0175">Coiled coil</keyword>
<comment type="caution">
    <text evidence="2">The sequence shown here is derived from an EMBL/GenBank/DDBJ whole genome shotgun (WGS) entry which is preliminary data.</text>
</comment>